<dbReference type="Pfam" id="PF03796">
    <property type="entry name" value="DnaB_C"/>
    <property type="match status" value="1"/>
</dbReference>
<dbReference type="GO" id="GO:0005829">
    <property type="term" value="C:cytosol"/>
    <property type="evidence" value="ECO:0007669"/>
    <property type="project" value="TreeGrafter"/>
</dbReference>
<accession>A0A6B2LZ86</accession>
<evidence type="ECO:0000313" key="14">
    <source>
        <dbReference type="EMBL" id="NDV61376.1"/>
    </source>
</evidence>
<protein>
    <recommendedName>
        <fullName evidence="11 12">Replicative DNA helicase</fullName>
        <ecNumber evidence="11 12">5.6.2.3</ecNumber>
    </recommendedName>
</protein>
<organism evidence="14 15">
    <name type="scientific">Oceanipulchritudo coccoides</name>
    <dbReference type="NCBI Taxonomy" id="2706888"/>
    <lineage>
        <taxon>Bacteria</taxon>
        <taxon>Pseudomonadati</taxon>
        <taxon>Verrucomicrobiota</taxon>
        <taxon>Opitutia</taxon>
        <taxon>Puniceicoccales</taxon>
        <taxon>Oceanipulchritudinaceae</taxon>
        <taxon>Oceanipulchritudo</taxon>
    </lineage>
</organism>
<keyword evidence="4 12" id="KW-0547">Nucleotide-binding</keyword>
<evidence type="ECO:0000259" key="13">
    <source>
        <dbReference type="PROSITE" id="PS51199"/>
    </source>
</evidence>
<dbReference type="EC" id="5.6.2.3" evidence="11 12"/>
<comment type="catalytic activity">
    <reaction evidence="10 12">
        <text>ATP + H2O = ADP + phosphate + H(+)</text>
        <dbReference type="Rhea" id="RHEA:13065"/>
        <dbReference type="ChEBI" id="CHEBI:15377"/>
        <dbReference type="ChEBI" id="CHEBI:15378"/>
        <dbReference type="ChEBI" id="CHEBI:30616"/>
        <dbReference type="ChEBI" id="CHEBI:43474"/>
        <dbReference type="ChEBI" id="CHEBI:456216"/>
        <dbReference type="EC" id="5.6.2.3"/>
    </reaction>
</comment>
<evidence type="ECO:0000256" key="9">
    <source>
        <dbReference type="ARBA" id="ARBA00023235"/>
    </source>
</evidence>
<evidence type="ECO:0000256" key="8">
    <source>
        <dbReference type="ARBA" id="ARBA00023125"/>
    </source>
</evidence>
<comment type="caution">
    <text evidence="14">The sequence shown here is derived from an EMBL/GenBank/DDBJ whole genome shotgun (WGS) entry which is preliminary data.</text>
</comment>
<gene>
    <name evidence="14" type="primary">dnaB</name>
    <name evidence="14" type="ORF">G0Q06_02810</name>
</gene>
<dbReference type="EMBL" id="JAAGNX010000001">
    <property type="protein sequence ID" value="NDV61376.1"/>
    <property type="molecule type" value="Genomic_DNA"/>
</dbReference>
<sequence>MTDERGKIPPHSPEAEEGLLGACLIDPGQDVISACMEAGLRAESFFVPTNKVIFQVMMDLYSANSAVDEVTTLDALSSRTIGSIDWLKNKQSISDPKTPLLKLIGGASQLTRLSSRIESFANASHWREIVRKKWLLRRLILTTSNIAEEAYANQDQLDHFLGDAEARIFSIQEDGSADTTQKFDSAIGDAQNLIQNILLGQQDSGVMTGYKDIDKMTFGLHNGQMVVLAARPSMGKTSLGMNIAENAAKPKKGEARGILVFSLEMPAEQLAMRMLCGRARVNMRRVRDRMISPEQQRMLHTTAKELNDAPIWIDDSSSLNILQMRAKARRVKKQNDVSLIVVDYLQLISGTDPRVPREQQISEISRGIKAMAKELKVPVLVLSQLNRASEKENRQPRISDLRESGSIEQDADVVFLLAAKQNSEDNPTVPQAARDRDLIIAKQRNGPTGIVSMTFIPEFTRFEDYTQQPDA</sequence>
<evidence type="ECO:0000256" key="12">
    <source>
        <dbReference type="RuleBase" id="RU362085"/>
    </source>
</evidence>
<evidence type="ECO:0000256" key="1">
    <source>
        <dbReference type="ARBA" id="ARBA00008428"/>
    </source>
</evidence>
<evidence type="ECO:0000256" key="6">
    <source>
        <dbReference type="ARBA" id="ARBA00022806"/>
    </source>
</evidence>
<evidence type="ECO:0000313" key="15">
    <source>
        <dbReference type="Proteomes" id="UP000478417"/>
    </source>
</evidence>
<dbReference type="AlphaFoldDB" id="A0A6B2LZ86"/>
<keyword evidence="7 12" id="KW-0067">ATP-binding</keyword>
<evidence type="ECO:0000256" key="2">
    <source>
        <dbReference type="ARBA" id="ARBA00022515"/>
    </source>
</evidence>
<evidence type="ECO:0000256" key="7">
    <source>
        <dbReference type="ARBA" id="ARBA00022840"/>
    </source>
</evidence>
<dbReference type="SMART" id="SM00382">
    <property type="entry name" value="AAA"/>
    <property type="match status" value="1"/>
</dbReference>
<comment type="similarity">
    <text evidence="1 12">Belongs to the helicase family. DnaB subfamily.</text>
</comment>
<keyword evidence="5 12" id="KW-0378">Hydrolase</keyword>
<dbReference type="Proteomes" id="UP000478417">
    <property type="component" value="Unassembled WGS sequence"/>
</dbReference>
<keyword evidence="6 12" id="KW-0347">Helicase</keyword>
<proteinExistence type="inferred from homology"/>
<dbReference type="GO" id="GO:0006269">
    <property type="term" value="P:DNA replication, synthesis of primer"/>
    <property type="evidence" value="ECO:0007669"/>
    <property type="project" value="UniProtKB-UniRule"/>
</dbReference>
<dbReference type="InterPro" id="IPR003593">
    <property type="entry name" value="AAA+_ATPase"/>
</dbReference>
<dbReference type="InterPro" id="IPR007692">
    <property type="entry name" value="DNA_helicase_DnaB"/>
</dbReference>
<dbReference type="Pfam" id="PF00772">
    <property type="entry name" value="DnaB"/>
    <property type="match status" value="1"/>
</dbReference>
<keyword evidence="15" id="KW-1185">Reference proteome</keyword>
<dbReference type="Gene3D" id="3.40.50.300">
    <property type="entry name" value="P-loop containing nucleotide triphosphate hydrolases"/>
    <property type="match status" value="1"/>
</dbReference>
<keyword evidence="2 12" id="KW-0639">Primosome</keyword>
<evidence type="ECO:0000256" key="10">
    <source>
        <dbReference type="ARBA" id="ARBA00048954"/>
    </source>
</evidence>
<evidence type="ECO:0000256" key="4">
    <source>
        <dbReference type="ARBA" id="ARBA00022741"/>
    </source>
</evidence>
<dbReference type="PANTHER" id="PTHR30153:SF2">
    <property type="entry name" value="REPLICATIVE DNA HELICASE"/>
    <property type="match status" value="1"/>
</dbReference>
<evidence type="ECO:0000256" key="11">
    <source>
        <dbReference type="NCBIfam" id="TIGR00665"/>
    </source>
</evidence>
<dbReference type="InterPro" id="IPR007694">
    <property type="entry name" value="DNA_helicase_DnaB-like_C"/>
</dbReference>
<keyword evidence="9" id="KW-0413">Isomerase</keyword>
<dbReference type="GO" id="GO:1990077">
    <property type="term" value="C:primosome complex"/>
    <property type="evidence" value="ECO:0007669"/>
    <property type="project" value="UniProtKB-UniRule"/>
</dbReference>
<feature type="domain" description="SF4 helicase" evidence="13">
    <location>
        <begin position="199"/>
        <end position="469"/>
    </location>
</feature>
<dbReference type="RefSeq" id="WP_163962255.1">
    <property type="nucleotide sequence ID" value="NZ_JAAGNX010000001.1"/>
</dbReference>
<dbReference type="GO" id="GO:0043139">
    <property type="term" value="F:5'-3' DNA helicase activity"/>
    <property type="evidence" value="ECO:0007669"/>
    <property type="project" value="UniProtKB-EC"/>
</dbReference>
<dbReference type="InterPro" id="IPR036185">
    <property type="entry name" value="DNA_heli_DnaB-like_N_sf"/>
</dbReference>
<evidence type="ECO:0000256" key="3">
    <source>
        <dbReference type="ARBA" id="ARBA00022705"/>
    </source>
</evidence>
<dbReference type="PROSITE" id="PS51199">
    <property type="entry name" value="SF4_HELICASE"/>
    <property type="match status" value="1"/>
</dbReference>
<dbReference type="GO" id="GO:0005524">
    <property type="term" value="F:ATP binding"/>
    <property type="evidence" value="ECO:0007669"/>
    <property type="project" value="UniProtKB-UniRule"/>
</dbReference>
<reference evidence="14 15" key="1">
    <citation type="submission" date="2020-02" db="EMBL/GenBank/DDBJ databases">
        <title>Albibacoteraceae fam. nov., the first described family within the subdivision 4 Verrucomicrobia.</title>
        <authorList>
            <person name="Xi F."/>
        </authorList>
    </citation>
    <scope>NUCLEOTIDE SEQUENCE [LARGE SCALE GENOMIC DNA]</scope>
    <source>
        <strain evidence="14 15">CK1056</strain>
    </source>
</reference>
<dbReference type="NCBIfam" id="TIGR00665">
    <property type="entry name" value="DnaB"/>
    <property type="match status" value="1"/>
</dbReference>
<evidence type="ECO:0000256" key="5">
    <source>
        <dbReference type="ARBA" id="ARBA00022801"/>
    </source>
</evidence>
<dbReference type="GO" id="GO:0003677">
    <property type="term" value="F:DNA binding"/>
    <property type="evidence" value="ECO:0007669"/>
    <property type="project" value="UniProtKB-UniRule"/>
</dbReference>
<comment type="function">
    <text evidence="12">The main replicative DNA helicase, it participates in initiation and elongation during chromosome replication. Travels ahead of the DNA replisome, separating dsDNA into templates for DNA synthesis. A processive ATP-dependent 5'-3' DNA helicase it has DNA-dependent ATPase activity.</text>
</comment>
<keyword evidence="8 12" id="KW-0238">DNA-binding</keyword>
<dbReference type="PANTHER" id="PTHR30153">
    <property type="entry name" value="REPLICATIVE DNA HELICASE DNAB"/>
    <property type="match status" value="1"/>
</dbReference>
<dbReference type="SUPFAM" id="SSF52540">
    <property type="entry name" value="P-loop containing nucleoside triphosphate hydrolases"/>
    <property type="match status" value="1"/>
</dbReference>
<keyword evidence="3 12" id="KW-0235">DNA replication</keyword>
<dbReference type="GO" id="GO:0016887">
    <property type="term" value="F:ATP hydrolysis activity"/>
    <property type="evidence" value="ECO:0007669"/>
    <property type="project" value="RHEA"/>
</dbReference>
<dbReference type="Gene3D" id="1.10.860.10">
    <property type="entry name" value="DNAb Helicase, Chain A"/>
    <property type="match status" value="1"/>
</dbReference>
<dbReference type="SUPFAM" id="SSF48024">
    <property type="entry name" value="N-terminal domain of DnaB helicase"/>
    <property type="match status" value="1"/>
</dbReference>
<dbReference type="InterPro" id="IPR016136">
    <property type="entry name" value="DNA_helicase_N/primase_C"/>
</dbReference>
<dbReference type="InterPro" id="IPR007693">
    <property type="entry name" value="DNA_helicase_DnaB-like_N"/>
</dbReference>
<dbReference type="CDD" id="cd00984">
    <property type="entry name" value="DnaB_C"/>
    <property type="match status" value="1"/>
</dbReference>
<name>A0A6B2LZ86_9BACT</name>
<dbReference type="InterPro" id="IPR027417">
    <property type="entry name" value="P-loop_NTPase"/>
</dbReference>